<dbReference type="PANTHER" id="PTHR36701:SF1">
    <property type="entry name" value="EPOXYQUEUOSINE REDUCTASE QUEH"/>
    <property type="match status" value="1"/>
</dbReference>
<dbReference type="Proteomes" id="UP000623172">
    <property type="component" value="Unassembled WGS sequence"/>
</dbReference>
<dbReference type="GO" id="GO:0052693">
    <property type="term" value="F:epoxyqueuosine reductase activity"/>
    <property type="evidence" value="ECO:0007669"/>
    <property type="project" value="UniProtKB-UniRule"/>
</dbReference>
<accession>A0A926D3X4</accession>
<evidence type="ECO:0000313" key="18">
    <source>
        <dbReference type="EMBL" id="MBC8530786.1"/>
    </source>
</evidence>
<dbReference type="EC" id="1.17.99.6" evidence="4 17"/>
<dbReference type="InterPro" id="IPR003828">
    <property type="entry name" value="QueH"/>
</dbReference>
<dbReference type="GO" id="GO:0046872">
    <property type="term" value="F:metal ion binding"/>
    <property type="evidence" value="ECO:0007669"/>
    <property type="project" value="UniProtKB-KW"/>
</dbReference>
<organism evidence="18 19">
    <name type="scientific">Gehongia tenuis</name>
    <dbReference type="NCBI Taxonomy" id="2763655"/>
    <lineage>
        <taxon>Bacteria</taxon>
        <taxon>Bacillati</taxon>
        <taxon>Bacillota</taxon>
        <taxon>Clostridia</taxon>
        <taxon>Christensenellales</taxon>
        <taxon>Christensenellaceae</taxon>
        <taxon>Gehongia</taxon>
    </lineage>
</organism>
<evidence type="ECO:0000256" key="9">
    <source>
        <dbReference type="ARBA" id="ARBA00022785"/>
    </source>
</evidence>
<keyword evidence="12 17" id="KW-0411">Iron-sulfur</keyword>
<evidence type="ECO:0000256" key="5">
    <source>
        <dbReference type="ARBA" id="ARBA00016895"/>
    </source>
</evidence>
<evidence type="ECO:0000256" key="6">
    <source>
        <dbReference type="ARBA" id="ARBA00022485"/>
    </source>
</evidence>
<evidence type="ECO:0000256" key="1">
    <source>
        <dbReference type="ARBA" id="ARBA00002268"/>
    </source>
</evidence>
<comment type="pathway">
    <text evidence="2 17">tRNA modification; tRNA-queuosine biosynthesis.</text>
</comment>
<reference evidence="18" key="1">
    <citation type="submission" date="2020-08" db="EMBL/GenBank/DDBJ databases">
        <title>Genome public.</title>
        <authorList>
            <person name="Liu C."/>
            <person name="Sun Q."/>
        </authorList>
    </citation>
    <scope>NUCLEOTIDE SEQUENCE</scope>
    <source>
        <strain evidence="18">NSJ-53</strain>
    </source>
</reference>
<comment type="similarity">
    <text evidence="3 17">Belongs to the QueH family.</text>
</comment>
<evidence type="ECO:0000256" key="3">
    <source>
        <dbReference type="ARBA" id="ARBA00008207"/>
    </source>
</evidence>
<sequence>MAKILMHCCCAPCSLSVIDPLRAEGFEPVAFWYNPNIHPWKEYEARRDCLLAYAPTIDMEVRVKEHYGLSEFVQKVAGDIGGRCTFCYENRLEAAARYAAEHGFSAFTTTLLASPYQRHEAIAEAAGRFAQEYGVDFLYRDFRPNFRAGNQRARELGFYMQKYCGCIFSEADRYQNKIRRDREKYSE</sequence>
<comment type="catalytic activity">
    <reaction evidence="16 17">
        <text>epoxyqueuosine(34) in tRNA + AH2 = queuosine(34) in tRNA + A + H2O</text>
        <dbReference type="Rhea" id="RHEA:32159"/>
        <dbReference type="Rhea" id="RHEA-COMP:18571"/>
        <dbReference type="Rhea" id="RHEA-COMP:18582"/>
        <dbReference type="ChEBI" id="CHEBI:13193"/>
        <dbReference type="ChEBI" id="CHEBI:15377"/>
        <dbReference type="ChEBI" id="CHEBI:17499"/>
        <dbReference type="ChEBI" id="CHEBI:194431"/>
        <dbReference type="ChEBI" id="CHEBI:194443"/>
        <dbReference type="EC" id="1.17.99.6"/>
    </reaction>
</comment>
<protein>
    <recommendedName>
        <fullName evidence="5 17">Epoxyqueuosine reductase QueH</fullName>
        <ecNumber evidence="4 17">1.17.99.6</ecNumber>
    </recommendedName>
    <alternativeName>
        <fullName evidence="15 17">Queuosine biosynthesis protein QueH</fullName>
    </alternativeName>
</protein>
<evidence type="ECO:0000256" key="4">
    <source>
        <dbReference type="ARBA" id="ARBA00012622"/>
    </source>
</evidence>
<keyword evidence="6 17" id="KW-0004">4Fe-4S</keyword>
<feature type="binding site" evidence="17">
    <location>
        <position position="87"/>
    </location>
    <ligand>
        <name>[4Fe-4S] cluster</name>
        <dbReference type="ChEBI" id="CHEBI:49883"/>
    </ligand>
</feature>
<dbReference type="GO" id="GO:0051539">
    <property type="term" value="F:4 iron, 4 sulfur cluster binding"/>
    <property type="evidence" value="ECO:0007669"/>
    <property type="project" value="UniProtKB-UniRule"/>
</dbReference>
<proteinExistence type="inferred from homology"/>
<evidence type="ECO:0000256" key="10">
    <source>
        <dbReference type="ARBA" id="ARBA00023002"/>
    </source>
</evidence>
<feature type="binding site" evidence="17">
    <location>
        <position position="9"/>
    </location>
    <ligand>
        <name>[4Fe-4S] cluster</name>
        <dbReference type="ChEBI" id="CHEBI:49883"/>
    </ligand>
</feature>
<evidence type="ECO:0000256" key="17">
    <source>
        <dbReference type="HAMAP-Rule" id="MF_02089"/>
    </source>
</evidence>
<dbReference type="EMBL" id="JACRSR010000001">
    <property type="protein sequence ID" value="MBC8530786.1"/>
    <property type="molecule type" value="Genomic_DNA"/>
</dbReference>
<dbReference type="GO" id="GO:0008616">
    <property type="term" value="P:tRNA queuosine(34) biosynthetic process"/>
    <property type="evidence" value="ECO:0007669"/>
    <property type="project" value="UniProtKB-UniRule"/>
</dbReference>
<keyword evidence="14 17" id="KW-0676">Redox-active center</keyword>
<dbReference type="RefSeq" id="WP_249314771.1">
    <property type="nucleotide sequence ID" value="NZ_JACRSR010000001.1"/>
</dbReference>
<keyword evidence="13 17" id="KW-1015">Disulfide bond</keyword>
<evidence type="ECO:0000256" key="13">
    <source>
        <dbReference type="ARBA" id="ARBA00023157"/>
    </source>
</evidence>
<comment type="caution">
    <text evidence="18">The sequence shown here is derived from an EMBL/GenBank/DDBJ whole genome shotgun (WGS) entry which is preliminary data.</text>
</comment>
<keyword evidence="9 17" id="KW-0671">Queuosine biosynthesis</keyword>
<evidence type="ECO:0000256" key="11">
    <source>
        <dbReference type="ARBA" id="ARBA00023004"/>
    </source>
</evidence>
<evidence type="ECO:0000256" key="15">
    <source>
        <dbReference type="ARBA" id="ARBA00031446"/>
    </source>
</evidence>
<comment type="function">
    <text evidence="1 17">Catalyzes the conversion of epoxyqueuosine (oQ) to queuosine (Q), which is a hypermodified base found in the wobble positions of tRNA(Asp), tRNA(Asn), tRNA(His) and tRNA(Tyr).</text>
</comment>
<keyword evidence="19" id="KW-1185">Reference proteome</keyword>
<evidence type="ECO:0000256" key="16">
    <source>
        <dbReference type="ARBA" id="ARBA00047415"/>
    </source>
</evidence>
<keyword evidence="11 17" id="KW-0408">Iron</keyword>
<evidence type="ECO:0000256" key="12">
    <source>
        <dbReference type="ARBA" id="ARBA00023014"/>
    </source>
</evidence>
<evidence type="ECO:0000313" key="19">
    <source>
        <dbReference type="Proteomes" id="UP000623172"/>
    </source>
</evidence>
<keyword evidence="10 17" id="KW-0560">Oxidoreductase</keyword>
<dbReference type="AlphaFoldDB" id="A0A926D3X4"/>
<dbReference type="HAMAP" id="MF_02089">
    <property type="entry name" value="QueH"/>
    <property type="match status" value="1"/>
</dbReference>
<feature type="binding site" evidence="17">
    <location>
        <position position="10"/>
    </location>
    <ligand>
        <name>[4Fe-4S] cluster</name>
        <dbReference type="ChEBI" id="CHEBI:49883"/>
    </ligand>
</feature>
<keyword evidence="8 17" id="KW-0479">Metal-binding</keyword>
<keyword evidence="7 17" id="KW-0819">tRNA processing</keyword>
<evidence type="ECO:0000256" key="8">
    <source>
        <dbReference type="ARBA" id="ARBA00022723"/>
    </source>
</evidence>
<evidence type="ECO:0000256" key="2">
    <source>
        <dbReference type="ARBA" id="ARBA00004691"/>
    </source>
</evidence>
<feature type="binding site" evidence="17">
    <location>
        <position position="84"/>
    </location>
    <ligand>
        <name>[4Fe-4S] cluster</name>
        <dbReference type="ChEBI" id="CHEBI:49883"/>
    </ligand>
</feature>
<dbReference type="PANTHER" id="PTHR36701">
    <property type="entry name" value="EPOXYQUEUOSINE REDUCTASE QUEH"/>
    <property type="match status" value="1"/>
</dbReference>
<dbReference type="Pfam" id="PF02677">
    <property type="entry name" value="QueH"/>
    <property type="match status" value="1"/>
</dbReference>
<gene>
    <name evidence="17" type="primary">queH</name>
    <name evidence="18" type="ORF">H8696_02895</name>
</gene>
<evidence type="ECO:0000256" key="7">
    <source>
        <dbReference type="ARBA" id="ARBA00022694"/>
    </source>
</evidence>
<feature type="disulfide bond" description="Redox-active" evidence="17">
    <location>
        <begin position="164"/>
        <end position="166"/>
    </location>
</feature>
<evidence type="ECO:0000256" key="14">
    <source>
        <dbReference type="ARBA" id="ARBA00023284"/>
    </source>
</evidence>
<name>A0A926D3X4_9FIRM</name>